<reference evidence="1 2" key="1">
    <citation type="submission" date="2019-10" db="EMBL/GenBank/DDBJ databases">
        <title>Extracellular Electron Transfer in a Candidatus Methanoperedens spp. Enrichment Culture.</title>
        <authorList>
            <person name="Berger S."/>
            <person name="Rangel Shaw D."/>
            <person name="Berben T."/>
            <person name="In 'T Zandt M."/>
            <person name="Frank J."/>
            <person name="Reimann J."/>
            <person name="Jetten M.S.M."/>
            <person name="Welte C.U."/>
        </authorList>
    </citation>
    <scope>NUCLEOTIDE SEQUENCE [LARGE SCALE GENOMIC DNA]</scope>
    <source>
        <strain evidence="1">SB12</strain>
    </source>
</reference>
<accession>A0A833H4W7</accession>
<sequence>MYVLVFSMMRCLRFSTPAFWLLFGLICLFLPTEQRADSNEWKLCKHSGPEQIYFRYTSDLRTLSDLETSFKPQGPQSSNQCTEYYLLTQKALNEYVISEYYPVQLAQGIQYRIKDTIQLQYNSSGKLKQIHFEARAYYGSELELPPARYTGNR</sequence>
<comment type="caution">
    <text evidence="1">The sequence shown here is derived from an EMBL/GenBank/DDBJ whole genome shotgun (WGS) entry which is preliminary data.</text>
</comment>
<evidence type="ECO:0000313" key="2">
    <source>
        <dbReference type="Proteomes" id="UP000460298"/>
    </source>
</evidence>
<dbReference type="EMBL" id="WBUI01000001">
    <property type="protein sequence ID" value="KAB2935260.1"/>
    <property type="molecule type" value="Genomic_DNA"/>
</dbReference>
<name>A0A833H4W7_9LEPT</name>
<dbReference type="AlphaFoldDB" id="A0A833H4W7"/>
<protein>
    <submittedName>
        <fullName evidence="1">Uncharacterized protein</fullName>
    </submittedName>
</protein>
<gene>
    <name evidence="1" type="ORF">F9K24_00600</name>
</gene>
<evidence type="ECO:0000313" key="1">
    <source>
        <dbReference type="EMBL" id="KAB2935260.1"/>
    </source>
</evidence>
<dbReference type="Proteomes" id="UP000460298">
    <property type="component" value="Unassembled WGS sequence"/>
</dbReference>
<proteinExistence type="predicted"/>
<organism evidence="1 2">
    <name type="scientific">Leptonema illini</name>
    <dbReference type="NCBI Taxonomy" id="183"/>
    <lineage>
        <taxon>Bacteria</taxon>
        <taxon>Pseudomonadati</taxon>
        <taxon>Spirochaetota</taxon>
        <taxon>Spirochaetia</taxon>
        <taxon>Leptospirales</taxon>
        <taxon>Leptospiraceae</taxon>
        <taxon>Leptonema</taxon>
    </lineage>
</organism>